<accession>A0A4Q2K1F2</accession>
<gene>
    <name evidence="3" type="ORF">ET524_04360</name>
</gene>
<evidence type="ECO:0000313" key="4">
    <source>
        <dbReference type="Proteomes" id="UP000293345"/>
    </source>
</evidence>
<dbReference type="Proteomes" id="UP000293345">
    <property type="component" value="Unassembled WGS sequence"/>
</dbReference>
<keyword evidence="4" id="KW-1185">Reference proteome</keyword>
<comment type="caution">
    <text evidence="3">The sequence shown here is derived from an EMBL/GenBank/DDBJ whole genome shotgun (WGS) entry which is preliminary data.</text>
</comment>
<keyword evidence="2" id="KW-0472">Membrane</keyword>
<feature type="region of interest" description="Disordered" evidence="1">
    <location>
        <begin position="53"/>
        <end position="116"/>
    </location>
</feature>
<dbReference type="EMBL" id="SDPW01000001">
    <property type="protein sequence ID" value="RXZ53801.1"/>
    <property type="molecule type" value="Genomic_DNA"/>
</dbReference>
<keyword evidence="2" id="KW-0812">Transmembrane</keyword>
<dbReference type="RefSeq" id="WP_129423543.1">
    <property type="nucleotide sequence ID" value="NZ_SDPW01000001.1"/>
</dbReference>
<evidence type="ECO:0000256" key="2">
    <source>
        <dbReference type="SAM" id="Phobius"/>
    </source>
</evidence>
<name>A0A4Q2K1F2_9ACTN</name>
<organism evidence="3 4">
    <name type="scientific">Senegalimassilia faecalis</name>
    <dbReference type="NCBI Taxonomy" id="2509433"/>
    <lineage>
        <taxon>Bacteria</taxon>
        <taxon>Bacillati</taxon>
        <taxon>Actinomycetota</taxon>
        <taxon>Coriobacteriia</taxon>
        <taxon>Coriobacteriales</taxon>
        <taxon>Coriobacteriaceae</taxon>
        <taxon>Senegalimassilia</taxon>
    </lineage>
</organism>
<feature type="compositionally biased region" description="Basic and acidic residues" evidence="1">
    <location>
        <begin position="55"/>
        <end position="68"/>
    </location>
</feature>
<feature type="transmembrane region" description="Helical" evidence="2">
    <location>
        <begin position="139"/>
        <end position="160"/>
    </location>
</feature>
<proteinExistence type="predicted"/>
<dbReference type="AlphaFoldDB" id="A0A4Q2K1F2"/>
<dbReference type="OrthoDB" id="3173164at2"/>
<reference evidence="3 4" key="1">
    <citation type="submission" date="2019-01" db="EMBL/GenBank/DDBJ databases">
        <title>Senegalimassilia sp. nov. KGMB04484 isolated human feces.</title>
        <authorList>
            <person name="Han K.-I."/>
            <person name="Kim J.-S."/>
            <person name="Lee K.C."/>
            <person name="Suh M.K."/>
            <person name="Eom M.K."/>
            <person name="Lee J.H."/>
            <person name="Park S.-H."/>
            <person name="Kang S.W."/>
            <person name="Park J.-E."/>
            <person name="Oh B.S."/>
            <person name="Yu S.Y."/>
            <person name="Choi S.-H."/>
            <person name="Lee D.H."/>
            <person name="Yoon H."/>
            <person name="Kim B.-Y."/>
            <person name="Lee J.H."/>
            <person name="Lee J.-S."/>
        </authorList>
    </citation>
    <scope>NUCLEOTIDE SEQUENCE [LARGE SCALE GENOMIC DNA]</scope>
    <source>
        <strain evidence="3 4">KGMB04484</strain>
    </source>
</reference>
<evidence type="ECO:0000313" key="3">
    <source>
        <dbReference type="EMBL" id="RXZ53801.1"/>
    </source>
</evidence>
<feature type="compositionally biased region" description="Basic and acidic residues" evidence="1">
    <location>
        <begin position="80"/>
        <end position="94"/>
    </location>
</feature>
<evidence type="ECO:0000256" key="1">
    <source>
        <dbReference type="SAM" id="MobiDB-lite"/>
    </source>
</evidence>
<sequence>MKHRDDKIARAAHIKARTEGTSNEISFSVLDAAKYAVDNKRQRFSFHEFVSNRAARRETPSDVSRETSEGSPSKASRIRRAQEGSRKQMREAKVARVLRKPSRHSAQHAAAKQKQLSTKRISLEEEIARRKARRRLGRIAALSAVAVITMVFVAIGVWIWHVDVTEQQGYEAMLMDSIELVSQVDDVILQIDDIVNDPFSDDSKKSKQSTLSEIPGCLDVLEQADVKAREASDGLNDPTVKDIANQTVISIAARHAMMQQASELLDASLQVDEAAQQCQDIWSVVLDADDVTHEASKLVEADDPAGSKEKTQQANRLFTDSLAQLKTFQAEHVEVDLSVATAYIEKRIEAAGYAIAADDALIDRNKEEALVQNDWYNEAETEAATLAMKLPSDMDKLFHDAYSEQYSSLIKAYTAKRAEAGASDAVIRDYLGAQGK</sequence>
<feature type="compositionally biased region" description="Basic residues" evidence="1">
    <location>
        <begin position="96"/>
        <end position="106"/>
    </location>
</feature>
<keyword evidence="2" id="KW-1133">Transmembrane helix</keyword>
<protein>
    <submittedName>
        <fullName evidence="3">Uncharacterized protein</fullName>
    </submittedName>
</protein>